<evidence type="ECO:0000313" key="4">
    <source>
        <dbReference type="EMBL" id="NGZ83802.1"/>
    </source>
</evidence>
<comment type="caution">
    <text evidence="4">The sequence shown here is derived from an EMBL/GenBank/DDBJ whole genome shotgun (WGS) entry which is preliminary data.</text>
</comment>
<evidence type="ECO:0000259" key="3">
    <source>
        <dbReference type="PROSITE" id="PS50042"/>
    </source>
</evidence>
<name>A0ABX0FGW4_9BURK</name>
<gene>
    <name evidence="4" type="ORF">GW587_05965</name>
</gene>
<evidence type="ECO:0000256" key="2">
    <source>
        <dbReference type="ARBA" id="ARBA00023002"/>
    </source>
</evidence>
<dbReference type="Pfam" id="PF00027">
    <property type="entry name" value="cNMP_binding"/>
    <property type="match status" value="1"/>
</dbReference>
<dbReference type="SMART" id="SM00100">
    <property type="entry name" value="cNMP"/>
    <property type="match status" value="1"/>
</dbReference>
<dbReference type="Gene3D" id="2.60.120.10">
    <property type="entry name" value="Jelly Rolls"/>
    <property type="match status" value="1"/>
</dbReference>
<proteinExistence type="predicted"/>
<dbReference type="PRINTS" id="PR00469">
    <property type="entry name" value="PNDRDTASEII"/>
</dbReference>
<dbReference type="Proteomes" id="UP000666369">
    <property type="component" value="Unassembled WGS sequence"/>
</dbReference>
<dbReference type="InterPro" id="IPR050097">
    <property type="entry name" value="Ferredoxin-NADP_redctase_2"/>
</dbReference>
<dbReference type="InterPro" id="IPR018490">
    <property type="entry name" value="cNMP-bd_dom_sf"/>
</dbReference>
<accession>A0ABX0FGW4</accession>
<dbReference type="InterPro" id="IPR023753">
    <property type="entry name" value="FAD/NAD-binding_dom"/>
</dbReference>
<dbReference type="InterPro" id="IPR014710">
    <property type="entry name" value="RmlC-like_jellyroll"/>
</dbReference>
<organism evidence="4 5">
    <name type="scientific">Duganella aceris</name>
    <dbReference type="NCBI Taxonomy" id="2703883"/>
    <lineage>
        <taxon>Bacteria</taxon>
        <taxon>Pseudomonadati</taxon>
        <taxon>Pseudomonadota</taxon>
        <taxon>Betaproteobacteria</taxon>
        <taxon>Burkholderiales</taxon>
        <taxon>Oxalobacteraceae</taxon>
        <taxon>Telluria group</taxon>
        <taxon>Duganella</taxon>
    </lineage>
</organism>
<keyword evidence="5" id="KW-1185">Reference proteome</keyword>
<dbReference type="Gene3D" id="3.50.50.60">
    <property type="entry name" value="FAD/NAD(P)-binding domain"/>
    <property type="match status" value="2"/>
</dbReference>
<keyword evidence="2" id="KW-0560">Oxidoreductase</keyword>
<evidence type="ECO:0000313" key="5">
    <source>
        <dbReference type="Proteomes" id="UP000666369"/>
    </source>
</evidence>
<dbReference type="EMBL" id="JAADJT010000002">
    <property type="protein sequence ID" value="NGZ83802.1"/>
    <property type="molecule type" value="Genomic_DNA"/>
</dbReference>
<dbReference type="PANTHER" id="PTHR48105">
    <property type="entry name" value="THIOREDOXIN REDUCTASE 1-RELATED-RELATED"/>
    <property type="match status" value="1"/>
</dbReference>
<feature type="domain" description="Cyclic nucleotide-binding" evidence="3">
    <location>
        <begin position="28"/>
        <end position="147"/>
    </location>
</feature>
<protein>
    <submittedName>
        <fullName evidence="4">FAD-dependent oxidoreductase</fullName>
    </submittedName>
</protein>
<dbReference type="PRINTS" id="PR00368">
    <property type="entry name" value="FADPNR"/>
</dbReference>
<dbReference type="RefSeq" id="WP_166099873.1">
    <property type="nucleotide sequence ID" value="NZ_JAADJT010000002.1"/>
</dbReference>
<reference evidence="5" key="2">
    <citation type="submission" date="2023-07" db="EMBL/GenBank/DDBJ databases">
        <title>Duganella aceri sp. nov., isolated from tree sap.</title>
        <authorList>
            <person name="Kim I.S."/>
        </authorList>
    </citation>
    <scope>NUCLEOTIDE SEQUENCE [LARGE SCALE GENOMIC DNA]</scope>
    <source>
        <strain evidence="5">SAP-35</strain>
    </source>
</reference>
<dbReference type="SUPFAM" id="SSF51206">
    <property type="entry name" value="cAMP-binding domain-like"/>
    <property type="match status" value="1"/>
</dbReference>
<reference evidence="4 5" key="1">
    <citation type="submission" date="2020-01" db="EMBL/GenBank/DDBJ databases">
        <authorList>
            <person name="Lee S.D."/>
        </authorList>
    </citation>
    <scope>NUCLEOTIDE SEQUENCE [LARGE SCALE GENOMIC DNA]</scope>
    <source>
        <strain evidence="4 5">SAP-35</strain>
    </source>
</reference>
<dbReference type="InterPro" id="IPR036188">
    <property type="entry name" value="FAD/NAD-bd_sf"/>
</dbReference>
<dbReference type="PROSITE" id="PS50042">
    <property type="entry name" value="CNMP_BINDING_3"/>
    <property type="match status" value="1"/>
</dbReference>
<dbReference type="Pfam" id="PF07992">
    <property type="entry name" value="Pyr_redox_2"/>
    <property type="match status" value="1"/>
</dbReference>
<sequence length="575" mass="61135">MEHTAGGGGSIVSAHLASSDIGNRRHQIFPILSEDQFEVLLRYGERRRFAAGEILFRQGDRHISMYVIISGTVEIERGGALGSAIMGTHGPGMFTGEMGTLAGRAAVATARVVSDCELIVIDEESLRTLVISEAALSETIMRAYILRRVAYMQDQTGGVVIFGARHSRATLILRHFLSRNGQPAAYFDLDQHQETAALMERFGVTAADIPAVVTLSGEVLRQPTVRQLADSIGLSPDNLDGRTFDLVVVGAGPAGLAAAVYAASEGLSVAVLDAKAPGGQAGSSSKIENYFGFPTGVSGQALAGRGLSQARKFGAEVAVPVSVSALNCEGHVFDISIDSGEKVGARSIVIATGARYRKPDLPELERYEGRGVYYSASFMEANFCANEEVVIVGGGNSAGQAAVFLSGHAKHVHIVVRADGLSASMSRYLIQRIEAAPNITLHVRKRIVELQGDDKLERICWQGEGDQVKVAPARHLFLFLGAEPNTAWLGDCVALDDKNFVLTGPDVGPDAGRARWPLERPRHFLETSHPRIFAVGDVRSGSVKRVAAAVGEGSAAVQSLHQALASDFPPEPPPA</sequence>
<dbReference type="InterPro" id="IPR000595">
    <property type="entry name" value="cNMP-bd_dom"/>
</dbReference>
<keyword evidence="1" id="KW-0285">Flavoprotein</keyword>
<evidence type="ECO:0000256" key="1">
    <source>
        <dbReference type="ARBA" id="ARBA00022630"/>
    </source>
</evidence>
<dbReference type="CDD" id="cd00038">
    <property type="entry name" value="CAP_ED"/>
    <property type="match status" value="1"/>
</dbReference>
<dbReference type="SUPFAM" id="SSF51905">
    <property type="entry name" value="FAD/NAD(P)-binding domain"/>
    <property type="match status" value="1"/>
</dbReference>